<evidence type="ECO:0000313" key="1">
    <source>
        <dbReference type="EMBL" id="KAJ3532681.1"/>
    </source>
</evidence>
<name>A0ACC1S602_9HYPO</name>
<organism evidence="1 2">
    <name type="scientific">Fusarium decemcellulare</name>
    <dbReference type="NCBI Taxonomy" id="57161"/>
    <lineage>
        <taxon>Eukaryota</taxon>
        <taxon>Fungi</taxon>
        <taxon>Dikarya</taxon>
        <taxon>Ascomycota</taxon>
        <taxon>Pezizomycotina</taxon>
        <taxon>Sordariomycetes</taxon>
        <taxon>Hypocreomycetidae</taxon>
        <taxon>Hypocreales</taxon>
        <taxon>Nectriaceae</taxon>
        <taxon>Fusarium</taxon>
        <taxon>Fusarium decemcellulare species complex</taxon>
    </lineage>
</organism>
<sequence>MFSRKQGRAKADLPPDSASSTRDSIKGARNLFSLSKTLTWASRSRTSGDQAESVKGPLGLSLVYSPLAPKVDFIFVHGLGGNSRKTWGKASQFWPEEWLPKDDAFENVRIHTYGYDAYYSKGKEDCLNIHHIGKSLLGAISTSPYIADSGTYIVVIGHSMGGLVLKKAYILAKQDEVHTTLAGRFAAFYFLATPHRGADSARLLKNLLKIAYDRAYVGDLEPNSGTIQVINDEFRHFSAGLELWSFYETQIMKRFSSLIVHPESAVLGYREEKQVPMTADHRTICKFDSPEDSNYALIRNALASTVKRIVDKIPEIERKQRRDRTKRLKKYLRVSGILDDDFANVREARVHGSCEWISTKTSYVKWKDGESSNDRTLWVKGKPAAGKSVLAGYVIDQLKESGQPVSYFFFKHGDESKSSLGSCLRSLAFQMAISNVEAGDAVLGIQEDGVSLDRADERTLWRMLFSSGIFRTNVTRHYLVIDALDECSSPSVFLRAIYNMEESIPLRILVTSRDTVDLEQGFSAIPSNLIQFLPILTSDTESDLRLLIEKRTRDLGVVGAEDRGPLAEKILDKSKGSFLWAILTVEELVHCHSRKEIFQVLEDVPRGMESLYQRTLDIMSEATRGKELAKTILMWAACSVRPLRISELDGALTLDTQDSFLNLEKSIATLCGQLVTVDTHGRVDMVHETAREFLVASGLESEFSINKTRAHTEMARVCLKYLIGEEMKPPRNTRHRSSTISSATRLNFATYAYTAYSFHLSRADPSVADTFQLVVQFLRSNVFTWIETIAESQNLNHLIRASEHLNTYVNACAVDCSPQDPQMKAMRQWAIDLSRIPAVFGNALTVSPSAIHSSISPFCPTESIVHNTRRLGQRLEVLGAPNKQWHDRLLSINFHQDQPRVLRYGDEFLALGLSSGSVVLYYATSYQEYKTFEHGESVSLIAFKTNSDLAATCGRKMVKVWDIRSGQVRHSLASPSQPIEMEFDAESLLIASRNNYITTWDLGHDAQPEPIRRLWSDTDAPETERKPPPRAPCALTISTSHSMLAVAYSRQPIILWDMKEDAYAGSCGKKQSNGETYMDAVVVALAFNPNPDTILLAVAYLDGDLVLLDPFADRQLQCLRANCQSLAPSPNGHLLATNGADGIVNVYEFETFKLLYRVKSSNSYIKQLAFSRDGMHLADIRGTQCTVWEPKALLGGPMSDDGSKSAPTTMVETVSTEAKAKITVMAVHHTSEVIFCGKDDGSVVLYERKTAASLGVLYSHKVPIRILAWIERRDALLSIDAASRILLYKIQKSEYNGWLVNPTVLFESRLDSDKAIIGVLVEELATKFLVSTRESDHMFNLDSGKCELQRTCPHVPGIRKWIPHPKSSLRLIHIDNIEVCVYLWSDWSKVSSTALSSDNGTAELKNAMSYSLGQGQRIVLEFLQSNRFVNSSRITVIDAECLDVAEEDAKFSPGTQLNAEEVSDQVAAHEVRRNSDTTFELSSSHVIGEEESGKLVFLGRSFWVCTVDLSQYVDWTVGQNVRTSSGVVSGHPSPTYPEVSEYLGIPFGRSTGGSARWLPPTRFWGTGHINGSSFGPACPQSLGTVSPNPNQSEDCLSINVWTAPQRGARRKAVMLWIYGGAFKVGDGSSDRFYGARLVDKQDVIVVNFNYRVDIFGFAGAPGLEQQNPGLLDQRLAVEWVRDNIGAFGGDPDRITLFGESAGAYSVDFYAYAWTRDPVVSGLIAQSGSALGEGVPESG</sequence>
<accession>A0ACC1S602</accession>
<protein>
    <submittedName>
        <fullName evidence="1">Uncharacterized protein</fullName>
    </submittedName>
</protein>
<comment type="caution">
    <text evidence="1">The sequence shown here is derived from an EMBL/GenBank/DDBJ whole genome shotgun (WGS) entry which is preliminary data.</text>
</comment>
<evidence type="ECO:0000313" key="2">
    <source>
        <dbReference type="Proteomes" id="UP001148629"/>
    </source>
</evidence>
<keyword evidence="2" id="KW-1185">Reference proteome</keyword>
<dbReference type="Proteomes" id="UP001148629">
    <property type="component" value="Unassembled WGS sequence"/>
</dbReference>
<gene>
    <name evidence="1" type="ORF">NM208_g8333</name>
</gene>
<reference evidence="1" key="1">
    <citation type="submission" date="2022-08" db="EMBL/GenBank/DDBJ databases">
        <title>Genome Sequence of Fusarium decemcellulare.</title>
        <authorList>
            <person name="Buettner E."/>
        </authorList>
    </citation>
    <scope>NUCLEOTIDE SEQUENCE</scope>
    <source>
        <strain evidence="1">Babe19</strain>
    </source>
</reference>
<dbReference type="EMBL" id="JANRMS010000938">
    <property type="protein sequence ID" value="KAJ3532681.1"/>
    <property type="molecule type" value="Genomic_DNA"/>
</dbReference>
<proteinExistence type="predicted"/>